<evidence type="ECO:0000313" key="2">
    <source>
        <dbReference type="Proteomes" id="UP000807342"/>
    </source>
</evidence>
<sequence>PLSKHVFTDTIKGTMKRAGIEPKQAHAIHSGSTLEYLLRGVPFKVMKVKGCWASDAFKEYQMKHTQILAPYMQERPDLHLPFLQHTIP</sequence>
<comment type="caution">
    <text evidence="1">The sequence shown here is derived from an EMBL/GenBank/DDBJ whole genome shotgun (WGS) entry which is preliminary data.</text>
</comment>
<feature type="non-terminal residue" evidence="1">
    <location>
        <position position="88"/>
    </location>
</feature>
<evidence type="ECO:0000313" key="1">
    <source>
        <dbReference type="EMBL" id="KAF9439432.1"/>
    </source>
</evidence>
<feature type="non-terminal residue" evidence="1">
    <location>
        <position position="1"/>
    </location>
</feature>
<name>A0A9P6BUP1_9AGAR</name>
<organism evidence="1 2">
    <name type="scientific">Macrolepiota fuliginosa MF-IS2</name>
    <dbReference type="NCBI Taxonomy" id="1400762"/>
    <lineage>
        <taxon>Eukaryota</taxon>
        <taxon>Fungi</taxon>
        <taxon>Dikarya</taxon>
        <taxon>Basidiomycota</taxon>
        <taxon>Agaricomycotina</taxon>
        <taxon>Agaricomycetes</taxon>
        <taxon>Agaricomycetidae</taxon>
        <taxon>Agaricales</taxon>
        <taxon>Agaricineae</taxon>
        <taxon>Agaricaceae</taxon>
        <taxon>Macrolepiota</taxon>
    </lineage>
</organism>
<reference evidence="1" key="1">
    <citation type="submission" date="2020-11" db="EMBL/GenBank/DDBJ databases">
        <authorList>
            <consortium name="DOE Joint Genome Institute"/>
            <person name="Ahrendt S."/>
            <person name="Riley R."/>
            <person name="Andreopoulos W."/>
            <person name="Labutti K."/>
            <person name="Pangilinan J."/>
            <person name="Ruiz-Duenas F.J."/>
            <person name="Barrasa J.M."/>
            <person name="Sanchez-Garcia M."/>
            <person name="Camarero S."/>
            <person name="Miyauchi S."/>
            <person name="Serrano A."/>
            <person name="Linde D."/>
            <person name="Babiker R."/>
            <person name="Drula E."/>
            <person name="Ayuso-Fernandez I."/>
            <person name="Pacheco R."/>
            <person name="Padilla G."/>
            <person name="Ferreira P."/>
            <person name="Barriuso J."/>
            <person name="Kellner H."/>
            <person name="Castanera R."/>
            <person name="Alfaro M."/>
            <person name="Ramirez L."/>
            <person name="Pisabarro A.G."/>
            <person name="Kuo A."/>
            <person name="Tritt A."/>
            <person name="Lipzen A."/>
            <person name="He G."/>
            <person name="Yan M."/>
            <person name="Ng V."/>
            <person name="Cullen D."/>
            <person name="Martin F."/>
            <person name="Rosso M.-N."/>
            <person name="Henrissat B."/>
            <person name="Hibbett D."/>
            <person name="Martinez A.T."/>
            <person name="Grigoriev I.V."/>
        </authorList>
    </citation>
    <scope>NUCLEOTIDE SEQUENCE</scope>
    <source>
        <strain evidence="1">MF-IS2</strain>
    </source>
</reference>
<proteinExistence type="predicted"/>
<dbReference type="EMBL" id="MU154328">
    <property type="protein sequence ID" value="KAF9439432.1"/>
    <property type="molecule type" value="Genomic_DNA"/>
</dbReference>
<dbReference type="AlphaFoldDB" id="A0A9P6BUP1"/>
<dbReference type="OrthoDB" id="2678913at2759"/>
<protein>
    <submittedName>
        <fullName evidence="1">Uncharacterized protein</fullName>
    </submittedName>
</protein>
<dbReference type="Proteomes" id="UP000807342">
    <property type="component" value="Unassembled WGS sequence"/>
</dbReference>
<keyword evidence="2" id="KW-1185">Reference proteome</keyword>
<accession>A0A9P6BUP1</accession>
<gene>
    <name evidence="1" type="ORF">P691DRAFT_609949</name>
</gene>